<dbReference type="Proteomes" id="UP000063699">
    <property type="component" value="Chromosome"/>
</dbReference>
<organism evidence="2 3">
    <name type="scientific">Kibdelosporangium phytohabitans</name>
    <dbReference type="NCBI Taxonomy" id="860235"/>
    <lineage>
        <taxon>Bacteria</taxon>
        <taxon>Bacillati</taxon>
        <taxon>Actinomycetota</taxon>
        <taxon>Actinomycetes</taxon>
        <taxon>Pseudonocardiales</taxon>
        <taxon>Pseudonocardiaceae</taxon>
        <taxon>Kibdelosporangium</taxon>
    </lineage>
</organism>
<gene>
    <name evidence="2" type="ORF">AOZ06_37760</name>
</gene>
<sequence>MMGWITLRQFAWTERPGFADPHPEVDGVHRVAADRKLPVDLSYAVGVNALAAPASGVVRYETRQHELRLMLCYLDNDPGYPIRLRDDVFRASAAHIRRFVSESIGIGMLTAAIQAAYQWRASSGSVAELGTLPTALAGHLSATKTRPDLLFDMPGLTLAGEARGRSEAPPTRVTTQQRERLNSLLPWSHHHGTHPVATTWAYATGLGTTVDLFTRSGRLPGMTGPIGQPLPSPAATQTDLFDQDQLDSPGKPAEAPPAATRRGSSRDFDRGSPRELTTRISQRVDDIADQLYVTAPDPSIKIGDEPVRGDWAPLDLLGAPSGSFLLGILERPLPQEAATRLNTRLRPAHRSDGTGLSAHVSGRLIVAISNVGGKPWDLVAG</sequence>
<feature type="compositionally biased region" description="Basic and acidic residues" evidence="1">
    <location>
        <begin position="264"/>
        <end position="277"/>
    </location>
</feature>
<dbReference type="KEGG" id="kphy:AOZ06_37760"/>
<evidence type="ECO:0000256" key="1">
    <source>
        <dbReference type="SAM" id="MobiDB-lite"/>
    </source>
</evidence>
<name>A0A0N9I6N9_9PSEU</name>
<dbReference type="EMBL" id="CP012752">
    <property type="protein sequence ID" value="ALG11858.1"/>
    <property type="molecule type" value="Genomic_DNA"/>
</dbReference>
<reference evidence="2 3" key="1">
    <citation type="submission" date="2015-07" db="EMBL/GenBank/DDBJ databases">
        <title>Genome sequencing of Kibdelosporangium phytohabitans.</title>
        <authorList>
            <person name="Qin S."/>
            <person name="Xing K."/>
        </authorList>
    </citation>
    <scope>NUCLEOTIDE SEQUENCE [LARGE SCALE GENOMIC DNA]</scope>
    <source>
        <strain evidence="2 3">KLBMP1111</strain>
    </source>
</reference>
<accession>A0A0N9I6N9</accession>
<keyword evidence="3" id="KW-1185">Reference proteome</keyword>
<evidence type="ECO:0000313" key="3">
    <source>
        <dbReference type="Proteomes" id="UP000063699"/>
    </source>
</evidence>
<dbReference type="AlphaFoldDB" id="A0A0N9I6N9"/>
<protein>
    <submittedName>
        <fullName evidence="2">Uncharacterized protein</fullName>
    </submittedName>
</protein>
<proteinExistence type="predicted"/>
<feature type="region of interest" description="Disordered" evidence="1">
    <location>
        <begin position="242"/>
        <end position="277"/>
    </location>
</feature>
<evidence type="ECO:0000313" key="2">
    <source>
        <dbReference type="EMBL" id="ALG11858.1"/>
    </source>
</evidence>